<comment type="caution">
    <text evidence="1">The sequence shown here is derived from an EMBL/GenBank/DDBJ whole genome shotgun (WGS) entry which is preliminary data.</text>
</comment>
<proteinExistence type="predicted"/>
<accession>A0AA43GPD1</accession>
<keyword evidence="2" id="KW-1185">Reference proteome</keyword>
<name>A0AA43GPD1_9CYAN</name>
<dbReference type="RefSeq" id="WP_280653136.1">
    <property type="nucleotide sequence ID" value="NZ_JANQDH010000012.1"/>
</dbReference>
<dbReference type="AlphaFoldDB" id="A0AA43GPD1"/>
<organism evidence="1 2">
    <name type="scientific">Chrysosporum bergii ANA360D</name>
    <dbReference type="NCBI Taxonomy" id="617107"/>
    <lineage>
        <taxon>Bacteria</taxon>
        <taxon>Bacillati</taxon>
        <taxon>Cyanobacteriota</taxon>
        <taxon>Cyanophyceae</taxon>
        <taxon>Nostocales</taxon>
        <taxon>Nodulariaceae</taxon>
        <taxon>Chrysosporum</taxon>
    </lineage>
</organism>
<dbReference type="EMBL" id="JANQDH010000012">
    <property type="protein sequence ID" value="MDH6059119.1"/>
    <property type="molecule type" value="Genomic_DNA"/>
</dbReference>
<gene>
    <name evidence="1" type="ORF">NWP17_01440</name>
</gene>
<protein>
    <submittedName>
        <fullName evidence="1">Uncharacterized protein</fullName>
    </submittedName>
</protein>
<evidence type="ECO:0000313" key="2">
    <source>
        <dbReference type="Proteomes" id="UP001159387"/>
    </source>
</evidence>
<dbReference type="Proteomes" id="UP001159387">
    <property type="component" value="Unassembled WGS sequence"/>
</dbReference>
<reference evidence="1 2" key="1">
    <citation type="journal article" date="2023" name="J. Phycol.">
        <title>Chrysosporum ovalisporum is synonymous with the true-branching cyanobacterium Umezakia natans (Nostocales/Aphanizomenonaceae).</title>
        <authorList>
            <person name="McGregor G.B."/>
            <person name="Sendall B.C."/>
            <person name="Niiyama Y."/>
            <person name="Tuji A."/>
            <person name="Willis A."/>
        </authorList>
    </citation>
    <scope>NUCLEOTIDE SEQUENCE [LARGE SCALE GENOMIC DNA]</scope>
    <source>
        <strain evidence="1 2">ANA360D</strain>
    </source>
</reference>
<sequence length="86" mass="9590">MAKTKIYNLYPNNAQQIMNEITDEEMQKVKGSEGTTFTSGISEVNQQSLSNALDQNLNNLIFNLRGRMDAAISGARNLVNQELNLL</sequence>
<evidence type="ECO:0000313" key="1">
    <source>
        <dbReference type="EMBL" id="MDH6059119.1"/>
    </source>
</evidence>